<dbReference type="Pfam" id="PF02624">
    <property type="entry name" value="YcaO"/>
    <property type="match status" value="1"/>
</dbReference>
<protein>
    <submittedName>
        <fullName evidence="2">YcaO-like family protein</fullName>
    </submittedName>
</protein>
<dbReference type="PANTHER" id="PTHR37809:SF1">
    <property type="entry name" value="RIBOSOMAL PROTEIN S12 METHYLTHIOTRANSFERASE ACCESSORY FACTOR YCAO"/>
    <property type="match status" value="1"/>
</dbReference>
<dbReference type="NCBIfam" id="TIGR00702">
    <property type="entry name" value="YcaO-type kinase domain"/>
    <property type="match status" value="1"/>
</dbReference>
<dbReference type="PROSITE" id="PS51664">
    <property type="entry name" value="YCAO"/>
    <property type="match status" value="1"/>
</dbReference>
<gene>
    <name evidence="2" type="ORF">RFN28_17140</name>
</gene>
<accession>A0ABU4XZQ4</accession>
<dbReference type="RefSeq" id="WP_320288475.1">
    <property type="nucleotide sequence ID" value="NZ_JAVIIW010000019.1"/>
</dbReference>
<sequence>MLERYERSGPPPHEALKRLMTMRELLGITRIADITGLDVLDIPVVQAVRPFSLLNSVSQGKGPTRIEAAVSAILETAESYFAERLAHYDPIAASADSLNIPPERFEAHLQPGVDPGWRSSEIAWIHAENILKGGLRDWVPFELVHTAYVFPPRPQEEIFASSTSGLAASFEETDSILHGIMECIERDALTRAERIHGFFQRRRIDPRTIDDPTVASLLESLEAKGLLVGLWHAPSPLGLPVIWCHLMEDRPPETAILHHPAEGSAAGFDAASAIAHAIYEAAQSRLTAISGARDDLTRAFYPKYPDWQKIAAHRRLLSDGPRDIHLHAITGQKCTSVGDRMSALLAQIEGAGIDTVYRIQLDTRPLGDLSVVRIVIPALMPLLHG</sequence>
<proteinExistence type="predicted"/>
<reference evidence="2 3" key="1">
    <citation type="submission" date="2023-08" db="EMBL/GenBank/DDBJ databases">
        <title>Implementing the SeqCode for naming new Mesorhizobium species isolated from Vachellia karroo root nodules.</title>
        <authorList>
            <person name="Van Lill M."/>
        </authorList>
    </citation>
    <scope>NUCLEOTIDE SEQUENCE [LARGE SCALE GENOMIC DNA]</scope>
    <source>
        <strain evidence="2 3">VK24D</strain>
    </source>
</reference>
<keyword evidence="3" id="KW-1185">Reference proteome</keyword>
<comment type="caution">
    <text evidence="2">The sequence shown here is derived from an EMBL/GenBank/DDBJ whole genome shotgun (WGS) entry which is preliminary data.</text>
</comment>
<evidence type="ECO:0000313" key="2">
    <source>
        <dbReference type="EMBL" id="MDX8480176.1"/>
    </source>
</evidence>
<feature type="domain" description="YcaO" evidence="1">
    <location>
        <begin position="60"/>
        <end position="385"/>
    </location>
</feature>
<dbReference type="InterPro" id="IPR003776">
    <property type="entry name" value="YcaO-like_dom"/>
</dbReference>
<dbReference type="Gene3D" id="3.30.160.660">
    <property type="match status" value="1"/>
</dbReference>
<dbReference type="PANTHER" id="PTHR37809">
    <property type="entry name" value="RIBOSOMAL PROTEIN S12 METHYLTHIOTRANSFERASE ACCESSORY FACTOR YCAO"/>
    <property type="match status" value="1"/>
</dbReference>
<evidence type="ECO:0000313" key="3">
    <source>
        <dbReference type="Proteomes" id="UP001287059"/>
    </source>
</evidence>
<dbReference type="Proteomes" id="UP001287059">
    <property type="component" value="Unassembled WGS sequence"/>
</dbReference>
<name>A0ABU4XZQ4_9HYPH</name>
<dbReference type="EMBL" id="JAVIIW010000019">
    <property type="protein sequence ID" value="MDX8480176.1"/>
    <property type="molecule type" value="Genomic_DNA"/>
</dbReference>
<organism evidence="2 3">
    <name type="scientific">Mesorhizobium album</name>
    <dbReference type="NCBI Taxonomy" id="3072314"/>
    <lineage>
        <taxon>Bacteria</taxon>
        <taxon>Pseudomonadati</taxon>
        <taxon>Pseudomonadota</taxon>
        <taxon>Alphaproteobacteria</taxon>
        <taxon>Hyphomicrobiales</taxon>
        <taxon>Phyllobacteriaceae</taxon>
        <taxon>Mesorhizobium</taxon>
    </lineage>
</organism>
<evidence type="ECO:0000259" key="1">
    <source>
        <dbReference type="PROSITE" id="PS51664"/>
    </source>
</evidence>